<dbReference type="Gene3D" id="3.40.50.1820">
    <property type="entry name" value="alpha/beta hydrolase"/>
    <property type="match status" value="1"/>
</dbReference>
<keyword evidence="1" id="KW-0378">Hydrolase</keyword>
<keyword evidence="2" id="KW-1185">Reference proteome</keyword>
<protein>
    <submittedName>
        <fullName evidence="1">Alpha/beta hydrolase</fullName>
    </submittedName>
</protein>
<sequence>MNVYFISGLGADKRIFSKIKLDNKLNIIHLNWIAFHKNESLKNYAERLSKSIDQSKPFSLVGVSFGGMIAVELAKLLEPKVTIIISSTLLSKHLPFIYRLAGKLGLIKIVPANILKSSNSIIQNYFFGTKLKEERELLKNIIEDTDAHFLKWAIGSILSWKNNTKPKKLFQIHGTNDKILYTNKVEPDFSIKGGTHFMVYQKANEISALISKLILDEKITTLR</sequence>
<dbReference type="InterPro" id="IPR010463">
    <property type="entry name" value="DUF1057"/>
</dbReference>
<comment type="caution">
    <text evidence="1">The sequence shown here is derived from an EMBL/GenBank/DDBJ whole genome shotgun (WGS) entry which is preliminary data.</text>
</comment>
<reference evidence="1" key="1">
    <citation type="submission" date="2022-12" db="EMBL/GenBank/DDBJ databases">
        <title>Genome sequence of SJ11.</title>
        <authorList>
            <person name="Woo H."/>
        </authorList>
    </citation>
    <scope>NUCLEOTIDE SEQUENCE</scope>
    <source>
        <strain evidence="1">SJ11</strain>
    </source>
</reference>
<dbReference type="Pfam" id="PF06342">
    <property type="entry name" value="DUF1057"/>
    <property type="match status" value="1"/>
</dbReference>
<dbReference type="EMBL" id="JAPWGL010000001">
    <property type="protein sequence ID" value="MCZ4222300.1"/>
    <property type="molecule type" value="Genomic_DNA"/>
</dbReference>
<dbReference type="RefSeq" id="WP_269414107.1">
    <property type="nucleotide sequence ID" value="NZ_JAPWGL010000001.1"/>
</dbReference>
<accession>A0ABT4KTQ7</accession>
<gene>
    <name evidence="1" type="ORF">O0931_03220</name>
</gene>
<dbReference type="InterPro" id="IPR029058">
    <property type="entry name" value="AB_hydrolase_fold"/>
</dbReference>
<name>A0ABT4KTQ7_9SPHI</name>
<evidence type="ECO:0000313" key="1">
    <source>
        <dbReference type="EMBL" id="MCZ4222300.1"/>
    </source>
</evidence>
<evidence type="ECO:0000313" key="2">
    <source>
        <dbReference type="Proteomes" id="UP001144341"/>
    </source>
</evidence>
<organism evidence="1 2">
    <name type="scientific">Pedobacter rhodius</name>
    <dbReference type="NCBI Taxonomy" id="3004098"/>
    <lineage>
        <taxon>Bacteria</taxon>
        <taxon>Pseudomonadati</taxon>
        <taxon>Bacteroidota</taxon>
        <taxon>Sphingobacteriia</taxon>
        <taxon>Sphingobacteriales</taxon>
        <taxon>Sphingobacteriaceae</taxon>
        <taxon>Pedobacter</taxon>
    </lineage>
</organism>
<dbReference type="GO" id="GO:0016787">
    <property type="term" value="F:hydrolase activity"/>
    <property type="evidence" value="ECO:0007669"/>
    <property type="project" value="UniProtKB-KW"/>
</dbReference>
<proteinExistence type="predicted"/>
<dbReference type="SUPFAM" id="SSF53474">
    <property type="entry name" value="alpha/beta-Hydrolases"/>
    <property type="match status" value="1"/>
</dbReference>
<dbReference type="Proteomes" id="UP001144341">
    <property type="component" value="Unassembled WGS sequence"/>
</dbReference>